<keyword evidence="2" id="KW-1185">Reference proteome</keyword>
<protein>
    <submittedName>
        <fullName evidence="1">Uncharacterized protein</fullName>
    </submittedName>
</protein>
<sequence>MTPTYQAGPIKRHRATQAEMEERASFLLRFARLNAPVTVRQLFYAATVAGLIEKSESGYAKVQAQVLKLRRDGRMPYACIADATRYMRKAQSYDGWEQALQDTALVYRKNLWAETALEVEIWLEKSALAGVLMPVTREYDVPLMPTGGYTSETFAHSAVANLAGAGKTLVVYSLYDFDRSGQDAAASLQEKVERFGREYGVPVIFERLGLSERQVIDMDLPTRPAKRGTTADRRWPHAFAAELDAIPPELLRDIVREAIERHLPYDQLAHLKQVEAVERETLMQFIGRAA</sequence>
<evidence type="ECO:0000313" key="2">
    <source>
        <dbReference type="Proteomes" id="UP000221860"/>
    </source>
</evidence>
<gene>
    <name evidence="1" type="ORF">CJ301_10185</name>
</gene>
<evidence type="ECO:0000313" key="1">
    <source>
        <dbReference type="EMBL" id="PHP27520.1"/>
    </source>
</evidence>
<dbReference type="EMBL" id="NQWH01000013">
    <property type="protein sequence ID" value="PHP27520.1"/>
    <property type="molecule type" value="Genomic_DNA"/>
</dbReference>
<name>A0A2G1MFS9_9RHOB</name>
<dbReference type="AlphaFoldDB" id="A0A2G1MFS9"/>
<accession>A0A2G1MFS9</accession>
<dbReference type="Proteomes" id="UP000221860">
    <property type="component" value="Unassembled WGS sequence"/>
</dbReference>
<reference evidence="1 2" key="1">
    <citation type="submission" date="2017-08" db="EMBL/GenBank/DDBJ databases">
        <title>Draft Genome Sequence of Loktanella cinnabarina Strain XM1, Isolated from Coastal Surface Water.</title>
        <authorList>
            <person name="Ma R."/>
            <person name="Wang J."/>
            <person name="Wang Q."/>
            <person name="Ma Z."/>
            <person name="Li J."/>
            <person name="Chen L."/>
        </authorList>
    </citation>
    <scope>NUCLEOTIDE SEQUENCE [LARGE SCALE GENOMIC DNA]</scope>
    <source>
        <strain evidence="1 2">XM1</strain>
    </source>
</reference>
<proteinExistence type="predicted"/>
<comment type="caution">
    <text evidence="1">The sequence shown here is derived from an EMBL/GenBank/DDBJ whole genome shotgun (WGS) entry which is preliminary data.</text>
</comment>
<dbReference type="RefSeq" id="WP_099276988.1">
    <property type="nucleotide sequence ID" value="NZ_KZ304959.1"/>
</dbReference>
<dbReference type="OrthoDB" id="546653at2"/>
<organism evidence="1 2">
    <name type="scientific">Limimaricola cinnabarinus</name>
    <dbReference type="NCBI Taxonomy" id="1125964"/>
    <lineage>
        <taxon>Bacteria</taxon>
        <taxon>Pseudomonadati</taxon>
        <taxon>Pseudomonadota</taxon>
        <taxon>Alphaproteobacteria</taxon>
        <taxon>Rhodobacterales</taxon>
        <taxon>Paracoccaceae</taxon>
        <taxon>Limimaricola</taxon>
    </lineage>
</organism>